<gene>
    <name evidence="2" type="ORF">WISP_27160</name>
</gene>
<accession>A0ABQ9DLJ4</accession>
<evidence type="ECO:0000313" key="2">
    <source>
        <dbReference type="EMBL" id="KAJ7424759.1"/>
    </source>
</evidence>
<reference evidence="2" key="1">
    <citation type="submission" date="2019-10" db="EMBL/GenBank/DDBJ databases">
        <authorList>
            <person name="Soares A.E.R."/>
            <person name="Aleixo A."/>
            <person name="Schneider P."/>
            <person name="Miyaki C.Y."/>
            <person name="Schneider M.P."/>
            <person name="Mello C."/>
            <person name="Vasconcelos A.T.R."/>
        </authorList>
    </citation>
    <scope>NUCLEOTIDE SEQUENCE</scope>
    <source>
        <tissue evidence="2">Muscle</tissue>
    </source>
</reference>
<evidence type="ECO:0000256" key="1">
    <source>
        <dbReference type="SAM" id="MobiDB-lite"/>
    </source>
</evidence>
<name>A0ABQ9DLJ4_9PASS</name>
<keyword evidence="3" id="KW-1185">Reference proteome</keyword>
<comment type="caution">
    <text evidence="2">The sequence shown here is derived from an EMBL/GenBank/DDBJ whole genome shotgun (WGS) entry which is preliminary data.</text>
</comment>
<proteinExistence type="predicted"/>
<dbReference type="Proteomes" id="UP001145742">
    <property type="component" value="Unassembled WGS sequence"/>
</dbReference>
<dbReference type="EMBL" id="WHWB01032630">
    <property type="protein sequence ID" value="KAJ7424759.1"/>
    <property type="molecule type" value="Genomic_DNA"/>
</dbReference>
<evidence type="ECO:0000313" key="3">
    <source>
        <dbReference type="Proteomes" id="UP001145742"/>
    </source>
</evidence>
<organism evidence="2 3">
    <name type="scientific">Willisornis vidua</name>
    <name type="common">Xingu scale-backed antbird</name>
    <dbReference type="NCBI Taxonomy" id="1566151"/>
    <lineage>
        <taxon>Eukaryota</taxon>
        <taxon>Metazoa</taxon>
        <taxon>Chordata</taxon>
        <taxon>Craniata</taxon>
        <taxon>Vertebrata</taxon>
        <taxon>Euteleostomi</taxon>
        <taxon>Archelosauria</taxon>
        <taxon>Archosauria</taxon>
        <taxon>Dinosauria</taxon>
        <taxon>Saurischia</taxon>
        <taxon>Theropoda</taxon>
        <taxon>Coelurosauria</taxon>
        <taxon>Aves</taxon>
        <taxon>Neognathae</taxon>
        <taxon>Neoaves</taxon>
        <taxon>Telluraves</taxon>
        <taxon>Australaves</taxon>
        <taxon>Passeriformes</taxon>
        <taxon>Thamnophilidae</taxon>
        <taxon>Willisornis</taxon>
    </lineage>
</organism>
<sequence>MLGWKKTIQVKEIEGYHNVAVNTPMTWPTNTWKNILQTAQQSSRMAMGPCAASSGREIQYNPRALLLSADPLHCLPPRPQDSNNSDSEGGKIPWRFPTSLCHDRENRLIFANLTNMAVEALEKDN</sequence>
<protein>
    <submittedName>
        <fullName evidence="2">Uncharacterized protein</fullName>
    </submittedName>
</protein>
<feature type="region of interest" description="Disordered" evidence="1">
    <location>
        <begin position="73"/>
        <end position="93"/>
    </location>
</feature>